<organism evidence="4 5">
    <name type="scientific">Microthlaspi erraticum</name>
    <dbReference type="NCBI Taxonomy" id="1685480"/>
    <lineage>
        <taxon>Eukaryota</taxon>
        <taxon>Viridiplantae</taxon>
        <taxon>Streptophyta</taxon>
        <taxon>Embryophyta</taxon>
        <taxon>Tracheophyta</taxon>
        <taxon>Spermatophyta</taxon>
        <taxon>Magnoliopsida</taxon>
        <taxon>eudicotyledons</taxon>
        <taxon>Gunneridae</taxon>
        <taxon>Pentapetalae</taxon>
        <taxon>rosids</taxon>
        <taxon>malvids</taxon>
        <taxon>Brassicales</taxon>
        <taxon>Brassicaceae</taxon>
        <taxon>Coluteocarpeae</taxon>
        <taxon>Microthlaspi</taxon>
    </lineage>
</organism>
<feature type="domain" description="Retrovirus-related Pol polyprotein from transposon TNT 1-94-like beta-barrel" evidence="3">
    <location>
        <begin position="311"/>
        <end position="391"/>
    </location>
</feature>
<dbReference type="Pfam" id="PF13976">
    <property type="entry name" value="gag_pre-integrs"/>
    <property type="match status" value="1"/>
</dbReference>
<dbReference type="InterPro" id="IPR054722">
    <property type="entry name" value="PolX-like_BBD"/>
</dbReference>
<dbReference type="AlphaFoldDB" id="A0A6D2INV5"/>
<keyword evidence="5" id="KW-1185">Reference proteome</keyword>
<accession>A0A6D2INV5</accession>
<evidence type="ECO:0000256" key="1">
    <source>
        <dbReference type="SAM" id="MobiDB-lite"/>
    </source>
</evidence>
<feature type="region of interest" description="Disordered" evidence="1">
    <location>
        <begin position="206"/>
        <end position="255"/>
    </location>
</feature>
<comment type="caution">
    <text evidence="4">The sequence shown here is derived from an EMBL/GenBank/DDBJ whole genome shotgun (WGS) entry which is preliminary data.</text>
</comment>
<dbReference type="OrthoDB" id="1736601at2759"/>
<feature type="compositionally biased region" description="Low complexity" evidence="1">
    <location>
        <begin position="208"/>
        <end position="217"/>
    </location>
</feature>
<dbReference type="PANTHER" id="PTHR47592">
    <property type="entry name" value="PBF68 PROTEIN"/>
    <property type="match status" value="1"/>
</dbReference>
<gene>
    <name evidence="4" type="ORF">MERR_LOCUS16557</name>
</gene>
<dbReference type="PANTHER" id="PTHR47592:SF27">
    <property type="entry name" value="OS08G0421700 PROTEIN"/>
    <property type="match status" value="1"/>
</dbReference>
<dbReference type="InterPro" id="IPR025724">
    <property type="entry name" value="GAG-pre-integrase_dom"/>
</dbReference>
<feature type="compositionally biased region" description="Basic and acidic residues" evidence="1">
    <location>
        <begin position="221"/>
        <end position="231"/>
    </location>
</feature>
<evidence type="ECO:0000313" key="4">
    <source>
        <dbReference type="EMBL" id="CAA7029322.1"/>
    </source>
</evidence>
<evidence type="ECO:0000313" key="5">
    <source>
        <dbReference type="Proteomes" id="UP000467841"/>
    </source>
</evidence>
<name>A0A6D2INV5_9BRAS</name>
<sequence length="533" mass="60093">MDPTPGRFEMDKFDGKGNFGMWKYKLMGQLEIQGSSEVLTEGATLYKSSEKQEEGSAPVLDPIKVAKNVRVKNLLGSCLSDVILRKIMHEETAQGMWKALESDYQTKSLPNRIYLKQIFASYKMEEGKSIEENLDSFLKLIADLASLNIKISDENQAIQVLSGLPAPYEPLVHTIKYGMDKDTITLKEVITSAYAKEVELRQKGLLGGKSKSSSEGLYVENRGRSEKRNDYKGGNNNRSKSRNHDKHRSKSKPKFGPKACWICGDENHWKKDFPKKKGNHHSKPQSSANVATDLPDVIALTISTHDTKEQWVLDSGCTFHITPRRDLLSDFEDVKEGNVLMGNNSVCRVRDKGSITIENQDRTMIILRNVRYVPDMGRNLISYGQLEESGCKYSGGDFKVEFYKGDRKVLVGKYDQGLYYLQGKIRVPESNAAKAVVDMTRVWHSRLAHMSQSSMETLVRKGFLKSGEVKQLGFCEACTMGKSHKQSFKKAKHTTNEILGYVLSDLWGSPNVTPSLSGSRYFLTMIDDYSRKV</sequence>
<dbReference type="EMBL" id="CACVBM020001080">
    <property type="protein sequence ID" value="CAA7029322.1"/>
    <property type="molecule type" value="Genomic_DNA"/>
</dbReference>
<feature type="domain" description="GAG-pre-integrase" evidence="2">
    <location>
        <begin position="417"/>
        <end position="483"/>
    </location>
</feature>
<feature type="compositionally biased region" description="Basic residues" evidence="1">
    <location>
        <begin position="239"/>
        <end position="255"/>
    </location>
</feature>
<evidence type="ECO:0000259" key="3">
    <source>
        <dbReference type="Pfam" id="PF22936"/>
    </source>
</evidence>
<evidence type="ECO:0000259" key="2">
    <source>
        <dbReference type="Pfam" id="PF13976"/>
    </source>
</evidence>
<protein>
    <submittedName>
        <fullName evidence="4">Uncharacterized protein</fullName>
    </submittedName>
</protein>
<dbReference type="Pfam" id="PF14223">
    <property type="entry name" value="Retrotran_gag_2"/>
    <property type="match status" value="1"/>
</dbReference>
<dbReference type="Pfam" id="PF22936">
    <property type="entry name" value="Pol_BBD"/>
    <property type="match status" value="1"/>
</dbReference>
<reference evidence="4" key="1">
    <citation type="submission" date="2020-01" db="EMBL/GenBank/DDBJ databases">
        <authorList>
            <person name="Mishra B."/>
        </authorList>
    </citation>
    <scope>NUCLEOTIDE SEQUENCE [LARGE SCALE GENOMIC DNA]</scope>
</reference>
<dbReference type="Proteomes" id="UP000467841">
    <property type="component" value="Unassembled WGS sequence"/>
</dbReference>
<proteinExistence type="predicted"/>